<keyword evidence="4" id="KW-0479">Metal-binding</keyword>
<evidence type="ECO:0000256" key="4">
    <source>
        <dbReference type="ARBA" id="ARBA00022723"/>
    </source>
</evidence>
<evidence type="ECO:0000259" key="8">
    <source>
        <dbReference type="Pfam" id="PF01850"/>
    </source>
</evidence>
<comment type="cofactor">
    <cofactor evidence="1">
        <name>Mg(2+)</name>
        <dbReference type="ChEBI" id="CHEBI:18420"/>
    </cofactor>
</comment>
<evidence type="ECO:0000256" key="5">
    <source>
        <dbReference type="ARBA" id="ARBA00022801"/>
    </source>
</evidence>
<dbReference type="InterPro" id="IPR022907">
    <property type="entry name" value="VapC_family"/>
</dbReference>
<dbReference type="AlphaFoldDB" id="A0A6J6QES1"/>
<accession>A0A6J6QES1</accession>
<evidence type="ECO:0000313" key="10">
    <source>
        <dbReference type="EMBL" id="CAB4707953.1"/>
    </source>
</evidence>
<sequence length="136" mass="14526">MAEGRRPRGLLDTSVVIDLERLDPAHLPVESAVSAITMAELAAGPHATDDPAERARRQDRLQRAEAVFDPLPFDAEASRAYGRVYAAVVGAGRKARGARAVDLLIAATACAQGLPLYTRNPDDFAALHELVEVVSV</sequence>
<dbReference type="InterPro" id="IPR029060">
    <property type="entry name" value="PIN-like_dom_sf"/>
</dbReference>
<evidence type="ECO:0000256" key="1">
    <source>
        <dbReference type="ARBA" id="ARBA00001946"/>
    </source>
</evidence>
<evidence type="ECO:0000313" key="13">
    <source>
        <dbReference type="EMBL" id="CAB4911686.1"/>
    </source>
</evidence>
<evidence type="ECO:0000256" key="6">
    <source>
        <dbReference type="ARBA" id="ARBA00022842"/>
    </source>
</evidence>
<name>A0A6J6QES1_9ZZZZ</name>
<evidence type="ECO:0000313" key="14">
    <source>
        <dbReference type="EMBL" id="CAB5009262.1"/>
    </source>
</evidence>
<evidence type="ECO:0000256" key="2">
    <source>
        <dbReference type="ARBA" id="ARBA00022649"/>
    </source>
</evidence>
<dbReference type="EMBL" id="CAESGF010000002">
    <property type="protein sequence ID" value="CAB4362691.1"/>
    <property type="molecule type" value="Genomic_DNA"/>
</dbReference>
<evidence type="ECO:0000313" key="11">
    <source>
        <dbReference type="EMBL" id="CAB4805497.1"/>
    </source>
</evidence>
<dbReference type="GO" id="GO:0016787">
    <property type="term" value="F:hydrolase activity"/>
    <property type="evidence" value="ECO:0007669"/>
    <property type="project" value="UniProtKB-KW"/>
</dbReference>
<dbReference type="PANTHER" id="PTHR33653">
    <property type="entry name" value="RIBONUCLEASE VAPC2"/>
    <property type="match status" value="1"/>
</dbReference>
<proteinExistence type="inferred from homology"/>
<protein>
    <submittedName>
        <fullName evidence="10">Unannotated protein</fullName>
    </submittedName>
</protein>
<dbReference type="CDD" id="cd18732">
    <property type="entry name" value="PIN_MtVapC4-C5_like"/>
    <property type="match status" value="1"/>
</dbReference>
<dbReference type="EMBL" id="CAEZYF010000002">
    <property type="protein sequence ID" value="CAB4707953.1"/>
    <property type="molecule type" value="Genomic_DNA"/>
</dbReference>
<evidence type="ECO:0000313" key="9">
    <source>
        <dbReference type="EMBL" id="CAB4362691.1"/>
    </source>
</evidence>
<dbReference type="EMBL" id="CAFBOL010000101">
    <property type="protein sequence ID" value="CAB5009262.1"/>
    <property type="molecule type" value="Genomic_DNA"/>
</dbReference>
<gene>
    <name evidence="10" type="ORF">UFOPK2656_00474</name>
    <name evidence="11" type="ORF">UFOPK3099_00390</name>
    <name evidence="12" type="ORF">UFOPK3267_02646</name>
    <name evidence="13" type="ORF">UFOPK3651_00242</name>
    <name evidence="14" type="ORF">UFOPK3931_02715</name>
    <name evidence="9" type="ORF">UFOPK4189_00471</name>
</gene>
<evidence type="ECO:0000256" key="3">
    <source>
        <dbReference type="ARBA" id="ARBA00022722"/>
    </source>
</evidence>
<keyword evidence="5" id="KW-0378">Hydrolase</keyword>
<dbReference type="InterPro" id="IPR002716">
    <property type="entry name" value="PIN_dom"/>
</dbReference>
<dbReference type="EMBL" id="CAFBMT010000001">
    <property type="protein sequence ID" value="CAB4911686.1"/>
    <property type="molecule type" value="Genomic_DNA"/>
</dbReference>
<dbReference type="GO" id="GO:0046872">
    <property type="term" value="F:metal ion binding"/>
    <property type="evidence" value="ECO:0007669"/>
    <property type="project" value="UniProtKB-KW"/>
</dbReference>
<dbReference type="SUPFAM" id="SSF88723">
    <property type="entry name" value="PIN domain-like"/>
    <property type="match status" value="1"/>
</dbReference>
<keyword evidence="3" id="KW-0540">Nuclease</keyword>
<keyword evidence="2" id="KW-1277">Toxin-antitoxin system</keyword>
<dbReference type="Pfam" id="PF01850">
    <property type="entry name" value="PIN"/>
    <property type="match status" value="1"/>
</dbReference>
<dbReference type="GO" id="GO:0004540">
    <property type="term" value="F:RNA nuclease activity"/>
    <property type="evidence" value="ECO:0007669"/>
    <property type="project" value="InterPro"/>
</dbReference>
<evidence type="ECO:0000256" key="7">
    <source>
        <dbReference type="ARBA" id="ARBA00038093"/>
    </source>
</evidence>
<dbReference type="HAMAP" id="MF_00265">
    <property type="entry name" value="VapC_Nob1"/>
    <property type="match status" value="1"/>
</dbReference>
<evidence type="ECO:0000313" key="12">
    <source>
        <dbReference type="EMBL" id="CAB4853122.1"/>
    </source>
</evidence>
<keyword evidence="6" id="KW-0460">Magnesium</keyword>
<feature type="domain" description="PIN" evidence="8">
    <location>
        <begin position="10"/>
        <end position="126"/>
    </location>
</feature>
<comment type="similarity">
    <text evidence="7">Belongs to the PINc/VapC protein family.</text>
</comment>
<dbReference type="PANTHER" id="PTHR33653:SF1">
    <property type="entry name" value="RIBONUCLEASE VAPC2"/>
    <property type="match status" value="1"/>
</dbReference>
<dbReference type="EMBL" id="CAFBIY010000203">
    <property type="protein sequence ID" value="CAB4853122.1"/>
    <property type="molecule type" value="Genomic_DNA"/>
</dbReference>
<dbReference type="InterPro" id="IPR050556">
    <property type="entry name" value="Type_II_TA_system_RNase"/>
</dbReference>
<dbReference type="Gene3D" id="3.40.50.1010">
    <property type="entry name" value="5'-nuclease"/>
    <property type="match status" value="1"/>
</dbReference>
<organism evidence="10">
    <name type="scientific">freshwater metagenome</name>
    <dbReference type="NCBI Taxonomy" id="449393"/>
    <lineage>
        <taxon>unclassified sequences</taxon>
        <taxon>metagenomes</taxon>
        <taxon>ecological metagenomes</taxon>
    </lineage>
</organism>
<reference evidence="10" key="1">
    <citation type="submission" date="2020-05" db="EMBL/GenBank/DDBJ databases">
        <authorList>
            <person name="Chiriac C."/>
            <person name="Salcher M."/>
            <person name="Ghai R."/>
            <person name="Kavagutti S V."/>
        </authorList>
    </citation>
    <scope>NUCLEOTIDE SEQUENCE</scope>
</reference>
<dbReference type="EMBL" id="CAFAAV010000018">
    <property type="protein sequence ID" value="CAB4805497.1"/>
    <property type="molecule type" value="Genomic_DNA"/>
</dbReference>